<keyword evidence="10 15" id="KW-0067">ATP-binding</keyword>
<dbReference type="NCBIfam" id="NF009538">
    <property type="entry name" value="PRK12904.1"/>
    <property type="match status" value="1"/>
</dbReference>
<evidence type="ECO:0000256" key="2">
    <source>
        <dbReference type="ARBA" id="ARBA00007650"/>
    </source>
</evidence>
<dbReference type="GO" id="GO:0046872">
    <property type="term" value="F:metal ion binding"/>
    <property type="evidence" value="ECO:0007669"/>
    <property type="project" value="UniProtKB-KW"/>
</dbReference>
<dbReference type="PRINTS" id="PR00906">
    <property type="entry name" value="SECA"/>
</dbReference>
<keyword evidence="4 15" id="KW-1003">Cell membrane</keyword>
<name>A0A0K8MD18_9PROT</name>
<keyword evidence="23" id="KW-1185">Reference proteome</keyword>
<evidence type="ECO:0000256" key="10">
    <source>
        <dbReference type="ARBA" id="ARBA00022840"/>
    </source>
</evidence>
<feature type="compositionally biased region" description="Basic residues" evidence="18">
    <location>
        <begin position="865"/>
        <end position="877"/>
    </location>
</feature>
<dbReference type="SUPFAM" id="SSF81767">
    <property type="entry name" value="Pre-protein crosslinking domain of SecA"/>
    <property type="match status" value="1"/>
</dbReference>
<keyword evidence="3 15" id="KW-0813">Transport</keyword>
<evidence type="ECO:0000259" key="19">
    <source>
        <dbReference type="PROSITE" id="PS51192"/>
    </source>
</evidence>
<dbReference type="STRING" id="1629334.Cva_01068"/>
<dbReference type="Gene3D" id="1.10.3060.10">
    <property type="entry name" value="Helical scaffold and wing domains of SecA"/>
    <property type="match status" value="1"/>
</dbReference>
<protein>
    <recommendedName>
        <fullName evidence="15 16">Protein translocase subunit SecA</fullName>
        <ecNumber evidence="15">7.4.2.8</ecNumber>
    </recommendedName>
</protein>
<comment type="cofactor">
    <cofactor evidence="1">
        <name>Zn(2+)</name>
        <dbReference type="ChEBI" id="CHEBI:29105"/>
    </cofactor>
</comment>
<dbReference type="PROSITE" id="PS51194">
    <property type="entry name" value="HELICASE_CTER"/>
    <property type="match status" value="1"/>
</dbReference>
<feature type="binding site" evidence="15">
    <location>
        <begin position="105"/>
        <end position="109"/>
    </location>
    <ligand>
        <name>ATP</name>
        <dbReference type="ChEBI" id="CHEBI:30616"/>
    </ligand>
</feature>
<dbReference type="InterPro" id="IPR027417">
    <property type="entry name" value="P-loop_NTPase"/>
</dbReference>
<dbReference type="FunFam" id="3.90.1440.10:FF:000001">
    <property type="entry name" value="Preprotein translocase subunit SecA"/>
    <property type="match status" value="1"/>
</dbReference>
<dbReference type="GO" id="GO:0008564">
    <property type="term" value="F:protein-exporting ATPase activity"/>
    <property type="evidence" value="ECO:0007669"/>
    <property type="project" value="UniProtKB-EC"/>
</dbReference>
<evidence type="ECO:0000259" key="20">
    <source>
        <dbReference type="PROSITE" id="PS51194"/>
    </source>
</evidence>
<organism evidence="22 23">
    <name type="scientific">Caedimonas varicaedens</name>
    <dbReference type="NCBI Taxonomy" id="1629334"/>
    <lineage>
        <taxon>Bacteria</taxon>
        <taxon>Pseudomonadati</taxon>
        <taxon>Pseudomonadota</taxon>
        <taxon>Alphaproteobacteria</taxon>
        <taxon>Holosporales</taxon>
        <taxon>Caedimonadaceae</taxon>
        <taxon>Caedimonas</taxon>
    </lineage>
</organism>
<dbReference type="GO" id="GO:0005886">
    <property type="term" value="C:plasma membrane"/>
    <property type="evidence" value="ECO:0007669"/>
    <property type="project" value="UniProtKB-SubCell"/>
</dbReference>
<evidence type="ECO:0000259" key="21">
    <source>
        <dbReference type="PROSITE" id="PS51196"/>
    </source>
</evidence>
<dbReference type="GO" id="GO:0031522">
    <property type="term" value="C:cell envelope Sec protein transport complex"/>
    <property type="evidence" value="ECO:0007669"/>
    <property type="project" value="TreeGrafter"/>
</dbReference>
<evidence type="ECO:0000256" key="1">
    <source>
        <dbReference type="ARBA" id="ARBA00001947"/>
    </source>
</evidence>
<comment type="similarity">
    <text evidence="2 15 16">Belongs to the SecA family.</text>
</comment>
<dbReference type="PROSITE" id="PS01312">
    <property type="entry name" value="SECA"/>
    <property type="match status" value="1"/>
</dbReference>
<dbReference type="InterPro" id="IPR014018">
    <property type="entry name" value="SecA_motor_DEAD"/>
</dbReference>
<feature type="region of interest" description="Disordered" evidence="18">
    <location>
        <begin position="852"/>
        <end position="877"/>
    </location>
</feature>
<dbReference type="InterPro" id="IPR001650">
    <property type="entry name" value="Helicase_C-like"/>
</dbReference>
<comment type="catalytic activity">
    <reaction evidence="15">
        <text>ATP + H2O + cellular proteinSide 1 = ADP + phosphate + cellular proteinSide 2.</text>
        <dbReference type="EC" id="7.4.2.8"/>
    </reaction>
</comment>
<feature type="domain" description="Helicase ATP-binding" evidence="19">
    <location>
        <begin position="89"/>
        <end position="247"/>
    </location>
</feature>
<dbReference type="GO" id="GO:0005524">
    <property type="term" value="F:ATP binding"/>
    <property type="evidence" value="ECO:0007669"/>
    <property type="project" value="UniProtKB-UniRule"/>
</dbReference>
<sequence>MFTTLLQKVIGSSNDRHIKRLRPLVTSIAQLENELEKLSDDELRARTSWFRGRLEKGETLDDLLVEAFATVREASKRVLNMRHFDVQMIGGILLHRGIAIEMGTGEGKTLIATLPAYLNALTRKGVHVVTVNDYLARRDSEWMGAVYRFLGLSVGCILHDLDDAERQEAYNCDITHATNNELGFDYLRDNMKFRVDQMVQRPFNYGIVDEVDSILIDEARTPLIISGPAEDSSELYRQVNLIIPELAPEDYEKDEKSRSITLTEQGSQTVEEILTRLNLIQGGSLYDIHNISLVHHINQALKAHQLFARDVDYMVKDDKVIIIDEFTGRMMEGRRYSDGLHQALEAKENVTIQMENQTLASITFQNLFRLYPKLSGMTGTAKTEAAELGDIYKLEVIQVPTNLPLARQDLDDEVYRTAGEKYEAIIKLIQECREKNQPILVGTVSIEKSEYLSELLKKKNIPHQVLNARYHEQEAMIISQTGSPGAVTIATNMAGRGTDIKLGGNVDIRLAFELKDITDPSEHQRIEEKIREEMATAEREVKAAGGLFVIGTERHESRRIDNQLRGRSGRQGDPGKSKFFLSLDDDLMRIFGSNRIDGMLQKLGLQPGEAITHPWINKALERAQQKVEAHNYDIRKHLIKYDDVMNDQRKVIYEQRRELMIIEDASELVREMEREVLDTSLLRFIPEDAYPDQWEVKGLHEECMRIFGLDLPIEEWSKEEGIAEAEIRQRIESAIQDKMKTKEDKYGSDSMRMAEKSILLRVLDQIWKDHLHALDYVRQGINLRAYAQRDPLNEYKQEAFSLYQEMLGKIKEQVVTALCYIELYQESPSEIFNAAIEDIEGAQRNIRLEQPGLDSVKQDLPATKTRNRPAKSIRKVPLRSHAKKTDLERVDVSLGKIDESVSRNAPCPCGSGRRYKHCHGK</sequence>
<dbReference type="GO" id="GO:0006605">
    <property type="term" value="P:protein targeting"/>
    <property type="evidence" value="ECO:0007669"/>
    <property type="project" value="UniProtKB-UniRule"/>
</dbReference>
<dbReference type="InterPro" id="IPR011115">
    <property type="entry name" value="SecA_DEAD"/>
</dbReference>
<dbReference type="Pfam" id="PF21090">
    <property type="entry name" value="P-loop_SecA"/>
    <property type="match status" value="1"/>
</dbReference>
<dbReference type="AlphaFoldDB" id="A0A0K8MD18"/>
<dbReference type="PANTHER" id="PTHR30612">
    <property type="entry name" value="SECA INNER MEMBRANE COMPONENT OF SEC PROTEIN SECRETION SYSTEM"/>
    <property type="match status" value="1"/>
</dbReference>
<dbReference type="InterPro" id="IPR044722">
    <property type="entry name" value="SecA_SF2_C"/>
</dbReference>
<dbReference type="GO" id="GO:0017038">
    <property type="term" value="P:protein import"/>
    <property type="evidence" value="ECO:0007669"/>
    <property type="project" value="InterPro"/>
</dbReference>
<reference evidence="22 23" key="1">
    <citation type="submission" date="2015-03" db="EMBL/GenBank/DDBJ databases">
        <title>Caedibacter varicaedens, whole genome shotgun sequence.</title>
        <authorList>
            <person name="Suzuki H."/>
            <person name="Dapper A.L."/>
            <person name="Gibson A.K."/>
            <person name="Jackson C."/>
            <person name="Lee H."/>
            <person name="Pejaver V.R."/>
            <person name="Doak T."/>
            <person name="Lynch M."/>
        </authorList>
    </citation>
    <scope>NUCLEOTIDE SEQUENCE [LARGE SCALE GENOMIC DNA]</scope>
</reference>
<evidence type="ECO:0000256" key="6">
    <source>
        <dbReference type="ARBA" id="ARBA00022519"/>
    </source>
</evidence>
<keyword evidence="5 15" id="KW-0963">Cytoplasm</keyword>
<dbReference type="Gene3D" id="3.40.50.300">
    <property type="entry name" value="P-loop containing nucleotide triphosphate hydrolases"/>
    <property type="match status" value="2"/>
</dbReference>
<evidence type="ECO:0000313" key="23">
    <source>
        <dbReference type="Proteomes" id="UP000036771"/>
    </source>
</evidence>
<comment type="function">
    <text evidence="15">Part of the Sec protein translocase complex. Interacts with the SecYEG preprotein conducting channel. Has a central role in coupling the hydrolysis of ATP to the transfer of proteins into and across the cell membrane, serving both as a receptor for the preprotein-SecB complex and as an ATP-driven molecular motor driving the stepwise translocation of polypeptide chains across the membrane.</text>
</comment>
<dbReference type="CDD" id="cd18803">
    <property type="entry name" value="SF2_C_secA"/>
    <property type="match status" value="1"/>
</dbReference>
<feature type="domain" description="Helicase C-terminal" evidence="20">
    <location>
        <begin position="424"/>
        <end position="628"/>
    </location>
</feature>
<evidence type="ECO:0000256" key="4">
    <source>
        <dbReference type="ARBA" id="ARBA00022475"/>
    </source>
</evidence>
<dbReference type="OrthoDB" id="9805579at2"/>
<dbReference type="InterPro" id="IPR014001">
    <property type="entry name" value="Helicase_ATP-bd"/>
</dbReference>
<evidence type="ECO:0000256" key="11">
    <source>
        <dbReference type="ARBA" id="ARBA00022927"/>
    </source>
</evidence>
<feature type="coiled-coil region" evidence="17">
    <location>
        <begin position="21"/>
        <end position="48"/>
    </location>
</feature>
<dbReference type="Proteomes" id="UP000036771">
    <property type="component" value="Unassembled WGS sequence"/>
</dbReference>
<evidence type="ECO:0000256" key="14">
    <source>
        <dbReference type="ARBA" id="ARBA00023136"/>
    </source>
</evidence>
<dbReference type="FunFam" id="1.10.3060.10:FF:000003">
    <property type="entry name" value="Protein translocase subunit SecA"/>
    <property type="match status" value="1"/>
</dbReference>
<evidence type="ECO:0000256" key="3">
    <source>
        <dbReference type="ARBA" id="ARBA00022448"/>
    </source>
</evidence>
<evidence type="ECO:0000313" key="22">
    <source>
        <dbReference type="EMBL" id="GAO98411.1"/>
    </source>
</evidence>
<feature type="binding site" evidence="15">
    <location>
        <position position="499"/>
    </location>
    <ligand>
        <name>ATP</name>
        <dbReference type="ChEBI" id="CHEBI:30616"/>
    </ligand>
</feature>
<keyword evidence="9" id="KW-0862">Zinc</keyword>
<keyword evidence="8 15" id="KW-0547">Nucleotide-binding</keyword>
<keyword evidence="12 15" id="KW-1278">Translocase</keyword>
<dbReference type="Gene3D" id="3.90.1440.10">
    <property type="entry name" value="SecA, preprotein cross-linking domain"/>
    <property type="match status" value="1"/>
</dbReference>
<dbReference type="InterPro" id="IPR036670">
    <property type="entry name" value="SecA_X-link_sf"/>
</dbReference>
<dbReference type="SUPFAM" id="SSF52540">
    <property type="entry name" value="P-loop containing nucleoside triphosphate hydrolases"/>
    <property type="match status" value="2"/>
</dbReference>
<dbReference type="Pfam" id="PF01043">
    <property type="entry name" value="SecA_PP_bind"/>
    <property type="match status" value="1"/>
</dbReference>
<dbReference type="PROSITE" id="PS51196">
    <property type="entry name" value="SECA_MOTOR_DEAD"/>
    <property type="match status" value="1"/>
</dbReference>
<evidence type="ECO:0000256" key="13">
    <source>
        <dbReference type="ARBA" id="ARBA00023010"/>
    </source>
</evidence>
<evidence type="ECO:0000256" key="18">
    <source>
        <dbReference type="SAM" id="MobiDB-lite"/>
    </source>
</evidence>
<dbReference type="Pfam" id="PF07517">
    <property type="entry name" value="SecA_DEAD"/>
    <property type="match status" value="1"/>
</dbReference>
<dbReference type="PROSITE" id="PS51192">
    <property type="entry name" value="HELICASE_ATP_BIND_1"/>
    <property type="match status" value="1"/>
</dbReference>
<keyword evidence="11 15" id="KW-0653">Protein transport</keyword>
<evidence type="ECO:0000256" key="12">
    <source>
        <dbReference type="ARBA" id="ARBA00022967"/>
    </source>
</evidence>
<dbReference type="InterPro" id="IPR000185">
    <property type="entry name" value="SecA"/>
</dbReference>
<evidence type="ECO:0000256" key="5">
    <source>
        <dbReference type="ARBA" id="ARBA00022490"/>
    </source>
</evidence>
<dbReference type="HAMAP" id="MF_01382">
    <property type="entry name" value="SecA"/>
    <property type="match status" value="1"/>
</dbReference>
<gene>
    <name evidence="15" type="primary">secA</name>
    <name evidence="22" type="ORF">Cva_01068</name>
</gene>
<dbReference type="SMART" id="SM00958">
    <property type="entry name" value="SecA_PP_bind"/>
    <property type="match status" value="1"/>
</dbReference>
<evidence type="ECO:0000256" key="15">
    <source>
        <dbReference type="HAMAP-Rule" id="MF_01382"/>
    </source>
</evidence>
<dbReference type="GO" id="GO:0065002">
    <property type="term" value="P:intracellular protein transmembrane transport"/>
    <property type="evidence" value="ECO:0007669"/>
    <property type="project" value="UniProtKB-UniRule"/>
</dbReference>
<evidence type="ECO:0000256" key="16">
    <source>
        <dbReference type="RuleBase" id="RU003874"/>
    </source>
</evidence>
<dbReference type="InterPro" id="IPR011130">
    <property type="entry name" value="SecA_preprotein_X-link_dom"/>
</dbReference>
<keyword evidence="14 15" id="KW-0472">Membrane</keyword>
<accession>A0A0K8MD18</accession>
<comment type="subunit">
    <text evidence="15">Monomer and homodimer. Part of the essential Sec protein translocation apparatus which comprises SecA, SecYEG and auxiliary proteins SecDF-YajC and YidC.</text>
</comment>
<keyword evidence="6" id="KW-0997">Cell inner membrane</keyword>
<dbReference type="Pfam" id="PF02810">
    <property type="entry name" value="SEC-C"/>
    <property type="match status" value="1"/>
</dbReference>
<dbReference type="SMART" id="SM00957">
    <property type="entry name" value="SecA_DEAD"/>
    <property type="match status" value="1"/>
</dbReference>
<evidence type="ECO:0000256" key="7">
    <source>
        <dbReference type="ARBA" id="ARBA00022723"/>
    </source>
</evidence>
<feature type="domain" description="SecA family profile" evidence="21">
    <location>
        <begin position="3"/>
        <end position="612"/>
    </location>
</feature>
<dbReference type="EC" id="7.4.2.8" evidence="15"/>
<comment type="caution">
    <text evidence="22">The sequence shown here is derived from an EMBL/GenBank/DDBJ whole genome shotgun (WGS) entry which is preliminary data.</text>
</comment>
<keyword evidence="7" id="KW-0479">Metal-binding</keyword>
<dbReference type="GO" id="GO:0005829">
    <property type="term" value="C:cytosol"/>
    <property type="evidence" value="ECO:0007669"/>
    <property type="project" value="TreeGrafter"/>
</dbReference>
<dbReference type="FunFam" id="3.40.50.300:FF:000334">
    <property type="entry name" value="Protein translocase subunit SecA"/>
    <property type="match status" value="1"/>
</dbReference>
<comment type="subcellular location">
    <subcellularLocation>
        <location evidence="15">Cell membrane</location>
        <topology evidence="15">Peripheral membrane protein</topology>
        <orientation evidence="15">Cytoplasmic side</orientation>
    </subcellularLocation>
    <subcellularLocation>
        <location evidence="15">Cytoplasm</location>
    </subcellularLocation>
    <text evidence="15">Distribution is 50-50.</text>
</comment>
<evidence type="ECO:0000256" key="9">
    <source>
        <dbReference type="ARBA" id="ARBA00022833"/>
    </source>
</evidence>
<dbReference type="InterPro" id="IPR011116">
    <property type="entry name" value="SecA_Wing/Scaffold"/>
</dbReference>
<dbReference type="Gene3D" id="3.10.450.50">
    <property type="match status" value="1"/>
</dbReference>
<dbReference type="SUPFAM" id="SSF81886">
    <property type="entry name" value="Helical scaffold and wing domains of SecA"/>
    <property type="match status" value="1"/>
</dbReference>
<keyword evidence="13 15" id="KW-0811">Translocation</keyword>
<evidence type="ECO:0000256" key="8">
    <source>
        <dbReference type="ARBA" id="ARBA00022741"/>
    </source>
</evidence>
<dbReference type="NCBIfam" id="TIGR00963">
    <property type="entry name" value="secA"/>
    <property type="match status" value="1"/>
</dbReference>
<feature type="binding site" evidence="15">
    <location>
        <position position="87"/>
    </location>
    <ligand>
        <name>ATP</name>
        <dbReference type="ChEBI" id="CHEBI:30616"/>
    </ligand>
</feature>
<dbReference type="CDD" id="cd17928">
    <property type="entry name" value="DEXDc_SecA"/>
    <property type="match status" value="1"/>
</dbReference>
<dbReference type="InterPro" id="IPR004027">
    <property type="entry name" value="SEC_C_motif"/>
</dbReference>
<evidence type="ECO:0000256" key="17">
    <source>
        <dbReference type="SAM" id="Coils"/>
    </source>
</evidence>
<dbReference type="EMBL" id="BBVC01000056">
    <property type="protein sequence ID" value="GAO98411.1"/>
    <property type="molecule type" value="Genomic_DNA"/>
</dbReference>
<dbReference type="GO" id="GO:0043952">
    <property type="term" value="P:protein transport by the Sec complex"/>
    <property type="evidence" value="ECO:0007669"/>
    <property type="project" value="TreeGrafter"/>
</dbReference>
<dbReference type="PANTHER" id="PTHR30612:SF0">
    <property type="entry name" value="CHLOROPLAST PROTEIN-TRANSPORTING ATPASE"/>
    <property type="match status" value="1"/>
</dbReference>
<dbReference type="Pfam" id="PF07516">
    <property type="entry name" value="SecA_SW"/>
    <property type="match status" value="1"/>
</dbReference>
<keyword evidence="17" id="KW-0175">Coiled coil</keyword>
<dbReference type="FunFam" id="3.40.50.300:FF:001790">
    <property type="entry name" value="Protein translocase subunit SecA"/>
    <property type="match status" value="1"/>
</dbReference>
<proteinExistence type="inferred from homology"/>
<dbReference type="InterPro" id="IPR020937">
    <property type="entry name" value="SecA_CS"/>
</dbReference>
<dbReference type="InterPro" id="IPR036266">
    <property type="entry name" value="SecA_Wing/Scaffold_sf"/>
</dbReference>